<name>A0A6J4LF91_9ACTN</name>
<accession>A0A6J4LF91</accession>
<proteinExistence type="predicted"/>
<evidence type="ECO:0000259" key="1">
    <source>
        <dbReference type="Pfam" id="PF00149"/>
    </source>
</evidence>
<protein>
    <submittedName>
        <fullName evidence="2">Putative secreted protein</fullName>
    </submittedName>
</protein>
<dbReference type="Gene3D" id="3.60.21.10">
    <property type="match status" value="1"/>
</dbReference>
<dbReference type="PANTHER" id="PTHR31302">
    <property type="entry name" value="TRANSMEMBRANE PROTEIN WITH METALLOPHOSPHOESTERASE DOMAIN-RELATED"/>
    <property type="match status" value="1"/>
</dbReference>
<feature type="domain" description="Calcineurin-like phosphoesterase" evidence="1">
    <location>
        <begin position="40"/>
        <end position="224"/>
    </location>
</feature>
<dbReference type="AlphaFoldDB" id="A0A6J4LF91"/>
<dbReference type="InterPro" id="IPR004843">
    <property type="entry name" value="Calcineurin-like_PHP"/>
</dbReference>
<dbReference type="InterPro" id="IPR029052">
    <property type="entry name" value="Metallo-depent_PP-like"/>
</dbReference>
<evidence type="ECO:0000313" key="2">
    <source>
        <dbReference type="EMBL" id="CAA9330082.1"/>
    </source>
</evidence>
<dbReference type="GO" id="GO:0016020">
    <property type="term" value="C:membrane"/>
    <property type="evidence" value="ECO:0007669"/>
    <property type="project" value="GOC"/>
</dbReference>
<dbReference type="EMBL" id="CADCUD010000087">
    <property type="protein sequence ID" value="CAA9330082.1"/>
    <property type="molecule type" value="Genomic_DNA"/>
</dbReference>
<organism evidence="2">
    <name type="scientific">uncultured Nocardioidaceae bacterium</name>
    <dbReference type="NCBI Taxonomy" id="253824"/>
    <lineage>
        <taxon>Bacteria</taxon>
        <taxon>Bacillati</taxon>
        <taxon>Actinomycetota</taxon>
        <taxon>Actinomycetes</taxon>
        <taxon>Propionibacteriales</taxon>
        <taxon>Nocardioidaceae</taxon>
        <taxon>environmental samples</taxon>
    </lineage>
</organism>
<gene>
    <name evidence="2" type="ORF">AVDCRST_MAG46-1371</name>
</gene>
<dbReference type="PANTHER" id="PTHR31302:SF20">
    <property type="entry name" value="CONSERVED PROTEIN"/>
    <property type="match status" value="1"/>
</dbReference>
<dbReference type="GO" id="GO:0008758">
    <property type="term" value="F:UDP-2,3-diacylglucosamine hydrolase activity"/>
    <property type="evidence" value="ECO:0007669"/>
    <property type="project" value="TreeGrafter"/>
</dbReference>
<dbReference type="Pfam" id="PF00149">
    <property type="entry name" value="Metallophos"/>
    <property type="match status" value="1"/>
</dbReference>
<dbReference type="SUPFAM" id="SSF56300">
    <property type="entry name" value="Metallo-dependent phosphatases"/>
    <property type="match status" value="1"/>
</dbReference>
<reference evidence="2" key="1">
    <citation type="submission" date="2020-02" db="EMBL/GenBank/DDBJ databases">
        <authorList>
            <person name="Meier V. D."/>
        </authorList>
    </citation>
    <scope>NUCLEOTIDE SEQUENCE</scope>
    <source>
        <strain evidence="2">AVDCRST_MAG46</strain>
    </source>
</reference>
<dbReference type="InterPro" id="IPR051158">
    <property type="entry name" value="Metallophosphoesterase_sf"/>
</dbReference>
<dbReference type="GO" id="GO:0009245">
    <property type="term" value="P:lipid A biosynthetic process"/>
    <property type="evidence" value="ECO:0007669"/>
    <property type="project" value="TreeGrafter"/>
</dbReference>
<sequence length="292" mass="31327">MLATTAVGLAGLGYAAGVERRAYALRRVEVPVLASGSTALRILHISDLHLTPSQSDKQRWVRGLAGVDPHLVVNTGDNLAHKDAIPNVLDAFGSLLDRPGVFVFGSNDYFAPVLKNPVRYLLPQGEIETPDVQLPHRRLRAELTGRGWLDLTNRRDAVEVGGQRVAFAGVDDPHLEYDDLDAVAGPADPAASVSIGVAHAPYLRVLDRFNADGHHLLLAGHTHGGQLCVPGVGALVTNCDLDRKRVKGLHRHQSDGHPASWLHVSAGLGTSPFAPVRFSCRPEATLLTLVAR</sequence>